<dbReference type="SUPFAM" id="SSF53850">
    <property type="entry name" value="Periplasmic binding protein-like II"/>
    <property type="match status" value="1"/>
</dbReference>
<dbReference type="Pfam" id="PF00126">
    <property type="entry name" value="HTH_1"/>
    <property type="match status" value="1"/>
</dbReference>
<keyword evidence="4" id="KW-0804">Transcription</keyword>
<sequence>MKAPESRHFLRKTAGSPDLNLFRAVEVFMAVAEMEQVTTAAHALGMTQSAASQHLKNLESLFGVKLLDRSQRPLSLTHAGSILQRHGFRILNEIEDLKANIRRLNATTLPVLRMGLLASIATTLTPGLFDFVVQDLGVPELILSAGLATDHKSALNARQIDLAVTSELVGNDDDHRAIPVLEEPFYLVLPEEYEGDPTDIGQISQRLSLVRFGVATPVGRRTDQHLQRCRLYFPRAMEADRSSMVVAGVVTGKCFAILSPSLLIDAVAEGMKLRIEPLPFPGFRRRIQVVARAGEHDAIADALAAQCARILQAHFAMRFPAIADEIEYHGLPA</sequence>
<dbReference type="Gene3D" id="1.10.10.10">
    <property type="entry name" value="Winged helix-like DNA-binding domain superfamily/Winged helix DNA-binding domain"/>
    <property type="match status" value="1"/>
</dbReference>
<proteinExistence type="inferred from homology"/>
<evidence type="ECO:0000256" key="4">
    <source>
        <dbReference type="ARBA" id="ARBA00023163"/>
    </source>
</evidence>
<keyword evidence="3" id="KW-0238">DNA-binding</keyword>
<evidence type="ECO:0000313" key="7">
    <source>
        <dbReference type="Proteomes" id="UP001205601"/>
    </source>
</evidence>
<evidence type="ECO:0000256" key="1">
    <source>
        <dbReference type="ARBA" id="ARBA00009437"/>
    </source>
</evidence>
<dbReference type="Gene3D" id="3.40.190.10">
    <property type="entry name" value="Periplasmic binding protein-like II"/>
    <property type="match status" value="2"/>
</dbReference>
<dbReference type="PRINTS" id="PR00039">
    <property type="entry name" value="HTHLYSR"/>
</dbReference>
<dbReference type="InterPro" id="IPR050950">
    <property type="entry name" value="HTH-type_LysR_regulators"/>
</dbReference>
<reference evidence="7" key="1">
    <citation type="submission" date="2023-07" db="EMBL/GenBank/DDBJ databases">
        <title>Defluviimonas sediminis sp. nov., isolated from mangrove sediment.</title>
        <authorList>
            <person name="Liu L."/>
            <person name="Li J."/>
            <person name="Huang Y."/>
            <person name="Pan J."/>
            <person name="Li M."/>
        </authorList>
    </citation>
    <scope>NUCLEOTIDE SEQUENCE [LARGE SCALE GENOMIC DNA]</scope>
    <source>
        <strain evidence="7">FT324</strain>
    </source>
</reference>
<evidence type="ECO:0000313" key="6">
    <source>
        <dbReference type="EMBL" id="MCT8330072.1"/>
    </source>
</evidence>
<keyword evidence="7" id="KW-1185">Reference proteome</keyword>
<dbReference type="InterPro" id="IPR036390">
    <property type="entry name" value="WH_DNA-bd_sf"/>
</dbReference>
<dbReference type="InterPro" id="IPR036388">
    <property type="entry name" value="WH-like_DNA-bd_sf"/>
</dbReference>
<dbReference type="Proteomes" id="UP001205601">
    <property type="component" value="Unassembled WGS sequence"/>
</dbReference>
<dbReference type="RefSeq" id="WP_261495715.1">
    <property type="nucleotide sequence ID" value="NZ_JAOCQF010000001.1"/>
</dbReference>
<name>A0ABT2NMB3_9RHOB</name>
<evidence type="ECO:0000259" key="5">
    <source>
        <dbReference type="PROSITE" id="PS50931"/>
    </source>
</evidence>
<keyword evidence="2" id="KW-0805">Transcription regulation</keyword>
<evidence type="ECO:0000256" key="2">
    <source>
        <dbReference type="ARBA" id="ARBA00023015"/>
    </source>
</evidence>
<dbReference type="PANTHER" id="PTHR30419">
    <property type="entry name" value="HTH-TYPE TRANSCRIPTIONAL REGULATOR YBHD"/>
    <property type="match status" value="1"/>
</dbReference>
<evidence type="ECO:0000256" key="3">
    <source>
        <dbReference type="ARBA" id="ARBA00023125"/>
    </source>
</evidence>
<protein>
    <submittedName>
        <fullName evidence="6">LysR family transcriptional regulator</fullName>
    </submittedName>
</protein>
<dbReference type="Pfam" id="PF03466">
    <property type="entry name" value="LysR_substrate"/>
    <property type="match status" value="1"/>
</dbReference>
<dbReference type="SUPFAM" id="SSF46785">
    <property type="entry name" value="Winged helix' DNA-binding domain"/>
    <property type="match status" value="1"/>
</dbReference>
<dbReference type="PROSITE" id="PS50931">
    <property type="entry name" value="HTH_LYSR"/>
    <property type="match status" value="1"/>
</dbReference>
<comment type="similarity">
    <text evidence="1">Belongs to the LysR transcriptional regulatory family.</text>
</comment>
<gene>
    <name evidence="6" type="ORF">N5I32_11145</name>
</gene>
<dbReference type="EMBL" id="JAOCQF010000001">
    <property type="protein sequence ID" value="MCT8330072.1"/>
    <property type="molecule type" value="Genomic_DNA"/>
</dbReference>
<dbReference type="InterPro" id="IPR005119">
    <property type="entry name" value="LysR_subst-bd"/>
</dbReference>
<accession>A0ABT2NMB3</accession>
<comment type="caution">
    <text evidence="6">The sequence shown here is derived from an EMBL/GenBank/DDBJ whole genome shotgun (WGS) entry which is preliminary data.</text>
</comment>
<feature type="domain" description="HTH lysR-type" evidence="5">
    <location>
        <begin position="20"/>
        <end position="77"/>
    </location>
</feature>
<organism evidence="6 7">
    <name type="scientific">Albidovulum sediminis</name>
    <dbReference type="NCBI Taxonomy" id="3066345"/>
    <lineage>
        <taxon>Bacteria</taxon>
        <taxon>Pseudomonadati</taxon>
        <taxon>Pseudomonadota</taxon>
        <taxon>Alphaproteobacteria</taxon>
        <taxon>Rhodobacterales</taxon>
        <taxon>Paracoccaceae</taxon>
        <taxon>Albidovulum</taxon>
    </lineage>
</organism>
<dbReference type="InterPro" id="IPR000847">
    <property type="entry name" value="LysR_HTH_N"/>
</dbReference>